<sequence>MSDEDLVQCPYNPNHQVPRSQIDEHENTCKLLMDPNQEMQITMSSDDEPRPSTSYQESLQEESSLQEGSSQQGGSEMATLPISEGKSPQEWRSPDIPVKQLRPYPKPLQSSETSAETDIDLCESECSSDNQSKLRMTDTHSHTEDTSSSSTDSTFSLHDTMPDKEKKITHNLSEEYVEQMAPASQDESSSQQATSSQQAASLPQATILQPPKLTLKKEDEKMEVKSRVTPSSSSLPQVPTSLEVPMDESSLSEEVSQEQSEPISSYVETADDSDNAEGTTEEEMSHLPTDMSISLEIHTEEYSLSEEDLQEQSRPSCIPGQSTYYSEVSQQLGRKRKREHEEMDTEDIIKFKAPHLPTEEPTPLEVETEGPFLSVDVSKEQSQPSSSSTETRQDLDDSQRQIGSSKEKYAETSIEETVETEESHILAEETTLPEVETEEPSLARDVPQQESQPVSSPAETIHELDFPQKASKLRKRSYARTDMEIGSLQEGGSSQQADSSEEADSSQREVIKRRKRSDSSLTTDENKSKKIGLEEPSSSVPKEQSKPVVSCGKTKHESDVPQSAASRLRKRSYEATESKVDSSDDPGVSYQAHSSQEEDSSQKKKRKMSDDELVQSPYNPNQQVPRSQIDEHVNTCKFLIGPNHDIEITMTYYDETKPLTSYQKSLQEGSSLQDRSSQQGGSEMAILPISEGKSPQEWRSPDKPVKQLRPDPKLLQSSEISDEKDIDLCGSECCLDNKARLRMTDICKKRYHKMVNKKSKSLKKLTLDSHTDDTSSSSTDSTFSLHDTMPHKKRKITHNLVEEYMEQMAPASQDESSSQQASLEVPMDESSLSEEVSQEQSDPISSYAESTDDSDDTENQRMRRDMKHEEMYTEETKDVGMSHFSTEVTTPFEVQMEESSLSEEDLQEQSQPSSSSKAPTHYSDVSQRPKMIGKRKHEKIIIEETKKPERSHTLSEVTSPLEVGLAGPSSSVPKEQSKLVSFPAKKIQESVSSERQSRSRKKKYEELMEMDPVRPRHRSRSRKRKYARMHIEENKEAKRSHLSTEETTPLKVEMEEPSLSGDVP</sequence>
<feature type="compositionally biased region" description="Polar residues" evidence="4">
    <location>
        <begin position="616"/>
        <end position="626"/>
    </location>
</feature>
<keyword evidence="2" id="KW-0863">Zinc-finger</keyword>
<feature type="compositionally biased region" description="Low complexity" evidence="4">
    <location>
        <begin position="809"/>
        <end position="822"/>
    </location>
</feature>
<proteinExistence type="predicted"/>
<feature type="compositionally biased region" description="Acidic residues" evidence="4">
    <location>
        <begin position="269"/>
        <end position="282"/>
    </location>
</feature>
<feature type="compositionally biased region" description="Low complexity" evidence="4">
    <location>
        <begin position="829"/>
        <end position="841"/>
    </location>
</feature>
<feature type="compositionally biased region" description="Basic and acidic residues" evidence="4">
    <location>
        <begin position="1003"/>
        <end position="1014"/>
    </location>
</feature>
<feature type="compositionally biased region" description="Basic and acidic residues" evidence="4">
    <location>
        <begin position="694"/>
        <end position="712"/>
    </location>
</feature>
<evidence type="ECO:0000256" key="1">
    <source>
        <dbReference type="ARBA" id="ARBA00022723"/>
    </source>
</evidence>
<dbReference type="PROSITE" id="PS51800">
    <property type="entry name" value="ZF_CHHC_U11_48K"/>
    <property type="match status" value="1"/>
</dbReference>
<accession>A0ABM1ICU9</accession>
<evidence type="ECO:0000313" key="6">
    <source>
        <dbReference type="Proteomes" id="UP000694924"/>
    </source>
</evidence>
<feature type="compositionally biased region" description="Low complexity" evidence="4">
    <location>
        <begin position="181"/>
        <end position="205"/>
    </location>
</feature>
<reference evidence="7" key="1">
    <citation type="submission" date="2025-08" db="UniProtKB">
        <authorList>
            <consortium name="RefSeq"/>
        </authorList>
    </citation>
    <scope>IDENTIFICATION</scope>
    <source>
        <tissue evidence="7">Whole body</tissue>
    </source>
</reference>
<dbReference type="RefSeq" id="XP_015178036.1">
    <property type="nucleotide sequence ID" value="XM_015322550.1"/>
</dbReference>
<feature type="compositionally biased region" description="Basic residues" evidence="4">
    <location>
        <begin position="1015"/>
        <end position="1028"/>
    </location>
</feature>
<keyword evidence="6" id="KW-1185">Reference proteome</keyword>
<feature type="compositionally biased region" description="Basic and acidic residues" evidence="4">
    <location>
        <begin position="858"/>
        <end position="880"/>
    </location>
</feature>
<dbReference type="Proteomes" id="UP000694924">
    <property type="component" value="Unplaced"/>
</dbReference>
<feature type="compositionally biased region" description="Basic and acidic residues" evidence="4">
    <location>
        <begin position="524"/>
        <end position="533"/>
    </location>
</feature>
<evidence type="ECO:0000256" key="2">
    <source>
        <dbReference type="ARBA" id="ARBA00022771"/>
    </source>
</evidence>
<keyword evidence="1" id="KW-0479">Metal-binding</keyword>
<feature type="compositionally biased region" description="Low complexity" evidence="4">
    <location>
        <begin position="248"/>
        <end position="265"/>
    </location>
</feature>
<feature type="compositionally biased region" description="Low complexity" evidence="4">
    <location>
        <begin position="774"/>
        <end position="787"/>
    </location>
</feature>
<feature type="compositionally biased region" description="Polar residues" evidence="4">
    <location>
        <begin position="228"/>
        <end position="240"/>
    </location>
</feature>
<feature type="domain" description="CHHC U11-48K-type" evidence="5">
    <location>
        <begin position="6"/>
        <end position="33"/>
    </location>
</feature>
<name>A0ABM1ICU9_POLDO</name>
<organism evidence="6 7">
    <name type="scientific">Polistes dominula</name>
    <name type="common">European paper wasp</name>
    <name type="synonym">Vespa dominula</name>
    <dbReference type="NCBI Taxonomy" id="743375"/>
    <lineage>
        <taxon>Eukaryota</taxon>
        <taxon>Metazoa</taxon>
        <taxon>Ecdysozoa</taxon>
        <taxon>Arthropoda</taxon>
        <taxon>Hexapoda</taxon>
        <taxon>Insecta</taxon>
        <taxon>Pterygota</taxon>
        <taxon>Neoptera</taxon>
        <taxon>Endopterygota</taxon>
        <taxon>Hymenoptera</taxon>
        <taxon>Apocrita</taxon>
        <taxon>Aculeata</taxon>
        <taxon>Vespoidea</taxon>
        <taxon>Vespidae</taxon>
        <taxon>Polistinae</taxon>
        <taxon>Polistini</taxon>
        <taxon>Polistes</taxon>
    </lineage>
</organism>
<feature type="compositionally biased region" description="Low complexity" evidence="4">
    <location>
        <begin position="354"/>
        <end position="371"/>
    </location>
</feature>
<feature type="region of interest" description="Disordered" evidence="4">
    <location>
        <begin position="1"/>
        <end position="630"/>
    </location>
</feature>
<feature type="compositionally biased region" description="Basic and acidic residues" evidence="4">
    <location>
        <begin position="135"/>
        <end position="145"/>
    </location>
</feature>
<feature type="compositionally biased region" description="Polar residues" evidence="4">
    <location>
        <begin position="448"/>
        <end position="458"/>
    </location>
</feature>
<feature type="compositionally biased region" description="Low complexity" evidence="4">
    <location>
        <begin position="56"/>
        <end position="76"/>
    </location>
</feature>
<feature type="compositionally biased region" description="Polar residues" evidence="4">
    <location>
        <begin position="125"/>
        <end position="134"/>
    </location>
</feature>
<feature type="compositionally biased region" description="Basic and acidic residues" evidence="4">
    <location>
        <begin position="391"/>
        <end position="410"/>
    </location>
</feature>
<evidence type="ECO:0000313" key="7">
    <source>
        <dbReference type="RefSeq" id="XP_015178036.1"/>
    </source>
</evidence>
<feature type="region of interest" description="Disordered" evidence="4">
    <location>
        <begin position="688"/>
        <end position="719"/>
    </location>
</feature>
<evidence type="ECO:0000259" key="5">
    <source>
        <dbReference type="PROSITE" id="PS51800"/>
    </source>
</evidence>
<feature type="compositionally biased region" description="Low complexity" evidence="4">
    <location>
        <begin position="380"/>
        <end position="390"/>
    </location>
</feature>
<dbReference type="GeneID" id="107067231"/>
<evidence type="ECO:0000256" key="3">
    <source>
        <dbReference type="ARBA" id="ARBA00022833"/>
    </source>
</evidence>
<gene>
    <name evidence="7" type="primary">LOC107067231</name>
</gene>
<feature type="compositionally biased region" description="Basic and acidic residues" evidence="4">
    <location>
        <begin position="571"/>
        <end position="582"/>
    </location>
</feature>
<feature type="region of interest" description="Disordered" evidence="4">
    <location>
        <begin position="808"/>
        <end position="1064"/>
    </location>
</feature>
<feature type="compositionally biased region" description="Polar residues" evidence="4">
    <location>
        <begin position="312"/>
        <end position="332"/>
    </location>
</feature>
<feature type="compositionally biased region" description="Basic and acidic residues" evidence="4">
    <location>
        <begin position="939"/>
        <end position="953"/>
    </location>
</feature>
<feature type="compositionally biased region" description="Low complexity" evidence="4">
    <location>
        <begin position="146"/>
        <end position="159"/>
    </location>
</feature>
<protein>
    <submittedName>
        <fullName evidence="7">Uncharacterized protein LOC107067231</fullName>
    </submittedName>
</protein>
<dbReference type="InterPro" id="IPR022776">
    <property type="entry name" value="TRM13/UPF0224_CHHC_Znf_dom"/>
</dbReference>
<feature type="compositionally biased region" description="Basic and acidic residues" evidence="4">
    <location>
        <begin position="215"/>
        <end position="226"/>
    </location>
</feature>
<keyword evidence="3" id="KW-0862">Zinc</keyword>
<evidence type="ECO:0000256" key="4">
    <source>
        <dbReference type="SAM" id="MobiDB-lite"/>
    </source>
</evidence>
<feature type="region of interest" description="Disordered" evidence="4">
    <location>
        <begin position="762"/>
        <end position="791"/>
    </location>
</feature>
<dbReference type="Pfam" id="PF05253">
    <property type="entry name" value="zf-U11-48K"/>
    <property type="match status" value="1"/>
</dbReference>
<feature type="compositionally biased region" description="Basic and acidic residues" evidence="4">
    <location>
        <begin position="1029"/>
        <end position="1044"/>
    </location>
</feature>